<comment type="caution">
    <text evidence="2">The sequence shown here is derived from an EMBL/GenBank/DDBJ whole genome shotgun (WGS) entry which is preliminary data.</text>
</comment>
<feature type="compositionally biased region" description="Basic and acidic residues" evidence="1">
    <location>
        <begin position="97"/>
        <end position="116"/>
    </location>
</feature>
<feature type="compositionally biased region" description="Basic and acidic residues" evidence="1">
    <location>
        <begin position="181"/>
        <end position="192"/>
    </location>
</feature>
<reference evidence="2" key="1">
    <citation type="journal article" date="2022" name="bioRxiv">
        <title>Sequencing and chromosome-scale assembly of the giantPleurodeles waltlgenome.</title>
        <authorList>
            <person name="Brown T."/>
            <person name="Elewa A."/>
            <person name="Iarovenko S."/>
            <person name="Subramanian E."/>
            <person name="Araus A.J."/>
            <person name="Petzold A."/>
            <person name="Susuki M."/>
            <person name="Suzuki K.-i.T."/>
            <person name="Hayashi T."/>
            <person name="Toyoda A."/>
            <person name="Oliveira C."/>
            <person name="Osipova E."/>
            <person name="Leigh N.D."/>
            <person name="Simon A."/>
            <person name="Yun M.H."/>
        </authorList>
    </citation>
    <scope>NUCLEOTIDE SEQUENCE</scope>
    <source>
        <strain evidence="2">20211129_DDA</strain>
        <tissue evidence="2">Liver</tissue>
    </source>
</reference>
<name>A0AAV7L9T8_PLEWA</name>
<dbReference type="AlphaFoldDB" id="A0AAV7L9T8"/>
<keyword evidence="3" id="KW-1185">Reference proteome</keyword>
<feature type="region of interest" description="Disordered" evidence="1">
    <location>
        <begin position="157"/>
        <end position="192"/>
    </location>
</feature>
<evidence type="ECO:0000313" key="3">
    <source>
        <dbReference type="Proteomes" id="UP001066276"/>
    </source>
</evidence>
<feature type="compositionally biased region" description="Basic and acidic residues" evidence="1">
    <location>
        <begin position="38"/>
        <end position="65"/>
    </location>
</feature>
<gene>
    <name evidence="2" type="ORF">NDU88_005585</name>
</gene>
<feature type="compositionally biased region" description="Basic and acidic residues" evidence="1">
    <location>
        <begin position="125"/>
        <end position="135"/>
    </location>
</feature>
<dbReference type="Proteomes" id="UP001066276">
    <property type="component" value="Chromosome 12"/>
</dbReference>
<dbReference type="EMBL" id="JANPWB010000016">
    <property type="protein sequence ID" value="KAJ1085453.1"/>
    <property type="molecule type" value="Genomic_DNA"/>
</dbReference>
<protein>
    <submittedName>
        <fullName evidence="2">Uncharacterized protein</fullName>
    </submittedName>
</protein>
<evidence type="ECO:0000256" key="1">
    <source>
        <dbReference type="SAM" id="MobiDB-lite"/>
    </source>
</evidence>
<organism evidence="2 3">
    <name type="scientific">Pleurodeles waltl</name>
    <name type="common">Iberian ribbed newt</name>
    <dbReference type="NCBI Taxonomy" id="8319"/>
    <lineage>
        <taxon>Eukaryota</taxon>
        <taxon>Metazoa</taxon>
        <taxon>Chordata</taxon>
        <taxon>Craniata</taxon>
        <taxon>Vertebrata</taxon>
        <taxon>Euteleostomi</taxon>
        <taxon>Amphibia</taxon>
        <taxon>Batrachia</taxon>
        <taxon>Caudata</taxon>
        <taxon>Salamandroidea</taxon>
        <taxon>Salamandridae</taxon>
        <taxon>Pleurodelinae</taxon>
        <taxon>Pleurodeles</taxon>
    </lineage>
</organism>
<accession>A0AAV7L9T8</accession>
<evidence type="ECO:0000313" key="2">
    <source>
        <dbReference type="EMBL" id="KAJ1085453.1"/>
    </source>
</evidence>
<feature type="compositionally biased region" description="Basic and acidic residues" evidence="1">
    <location>
        <begin position="9"/>
        <end position="26"/>
    </location>
</feature>
<feature type="region of interest" description="Disordered" evidence="1">
    <location>
        <begin position="1"/>
        <end position="135"/>
    </location>
</feature>
<proteinExistence type="predicted"/>
<sequence length="246" mass="27960">MGGSLVQPENKRSEIKSKTDPSKKESSAPTCSLVQKDLCVEKDICEPLGDRNTRRQSTDSSERAQHTAQHTRKQMRAKPSSKTDGSVSVDYKRHHRKEESRENGDLSNQKSEKTGSKQDLPVPKEVNDHSSKGFVREYSQQMMVNRKQEKHLVKHDICTSSDDVNPGPKDTNRVSSQQMTSDKRERDCSKGDRVVSIDFKSHGPKAEISWDRGKQIMNEMREKRVSKADFPIALVIKDHCDEAEPR</sequence>